<reference evidence="1" key="1">
    <citation type="submission" date="2023-12" db="EMBL/GenBank/DDBJ databases">
        <title>Genome assembly of Anisodus tanguticus.</title>
        <authorList>
            <person name="Wang Y.-J."/>
        </authorList>
    </citation>
    <scope>NUCLEOTIDE SEQUENCE</scope>
    <source>
        <strain evidence="1">KB-2021</strain>
        <tissue evidence="1">Leaf</tissue>
    </source>
</reference>
<sequence length="293" mass="32644">MGSAKRKSKVVATPDISPKGNKLEEVKLLKVEKCSALELLTELIVNQPFGSECERFSSCNSVPRFNKQQSNSLFMEEGVAILLLMLEQWEVRKCANWLLIFERVTLPKSSPLIKTLDFFTGTRHLIAQLASDFAQYNVVTELSGWIESSLVRLLIRKGNLCISAILSSMVEDVAEMADRYGGRGANGGSRGNQVPPSPEVENKVENVFADLLHEVKYASAIVPPRAGANFKIDSSLYQLLKLEGYFQNSTNDDPHQHLRNVLGVCQTHTHNVTYLDALQLRIFKYSLAGEARA</sequence>
<dbReference type="EMBL" id="JAVYJV010000010">
    <property type="protein sequence ID" value="KAK4360386.1"/>
    <property type="molecule type" value="Genomic_DNA"/>
</dbReference>
<comment type="caution">
    <text evidence="1">The sequence shown here is derived from an EMBL/GenBank/DDBJ whole genome shotgun (WGS) entry which is preliminary data.</text>
</comment>
<proteinExistence type="predicted"/>
<accession>A0AAE1VE97</accession>
<gene>
    <name evidence="1" type="ORF">RND71_019338</name>
</gene>
<keyword evidence="2" id="KW-1185">Reference proteome</keyword>
<dbReference type="Proteomes" id="UP001291623">
    <property type="component" value="Unassembled WGS sequence"/>
</dbReference>
<name>A0AAE1VE97_9SOLA</name>
<evidence type="ECO:0000313" key="2">
    <source>
        <dbReference type="Proteomes" id="UP001291623"/>
    </source>
</evidence>
<organism evidence="1 2">
    <name type="scientific">Anisodus tanguticus</name>
    <dbReference type="NCBI Taxonomy" id="243964"/>
    <lineage>
        <taxon>Eukaryota</taxon>
        <taxon>Viridiplantae</taxon>
        <taxon>Streptophyta</taxon>
        <taxon>Embryophyta</taxon>
        <taxon>Tracheophyta</taxon>
        <taxon>Spermatophyta</taxon>
        <taxon>Magnoliopsida</taxon>
        <taxon>eudicotyledons</taxon>
        <taxon>Gunneridae</taxon>
        <taxon>Pentapetalae</taxon>
        <taxon>asterids</taxon>
        <taxon>lamiids</taxon>
        <taxon>Solanales</taxon>
        <taxon>Solanaceae</taxon>
        <taxon>Solanoideae</taxon>
        <taxon>Hyoscyameae</taxon>
        <taxon>Anisodus</taxon>
    </lineage>
</organism>
<dbReference type="AlphaFoldDB" id="A0AAE1VE97"/>
<protein>
    <submittedName>
        <fullName evidence="1">Uncharacterized protein</fullName>
    </submittedName>
</protein>
<evidence type="ECO:0000313" key="1">
    <source>
        <dbReference type="EMBL" id="KAK4360386.1"/>
    </source>
</evidence>